<dbReference type="OrthoDB" id="9794183at2"/>
<evidence type="ECO:0000313" key="2">
    <source>
        <dbReference type="EMBL" id="RDD82421.1"/>
    </source>
</evidence>
<proteinExistence type="predicted"/>
<dbReference type="Pfam" id="PF07883">
    <property type="entry name" value="Cupin_2"/>
    <property type="match status" value="1"/>
</dbReference>
<dbReference type="SUPFAM" id="SSF51182">
    <property type="entry name" value="RmlC-like cupins"/>
    <property type="match status" value="1"/>
</dbReference>
<dbReference type="InterPro" id="IPR014710">
    <property type="entry name" value="RmlC-like_jellyroll"/>
</dbReference>
<comment type="caution">
    <text evidence="2">The sequence shown here is derived from an EMBL/GenBank/DDBJ whole genome shotgun (WGS) entry which is preliminary data.</text>
</comment>
<keyword evidence="3" id="KW-1185">Reference proteome</keyword>
<protein>
    <submittedName>
        <fullName evidence="2">Cupin domain-containing protein</fullName>
    </submittedName>
</protein>
<dbReference type="Proteomes" id="UP000253782">
    <property type="component" value="Unassembled WGS sequence"/>
</dbReference>
<gene>
    <name evidence="2" type="ORF">DVJ77_07695</name>
</gene>
<dbReference type="EMBL" id="QQAH01000006">
    <property type="protein sequence ID" value="RDD82421.1"/>
    <property type="molecule type" value="Genomic_DNA"/>
</dbReference>
<name>A0A369UPG0_9GAMM</name>
<organism evidence="2 3">
    <name type="scientific">Dyella tabacisoli</name>
    <dbReference type="NCBI Taxonomy" id="2282381"/>
    <lineage>
        <taxon>Bacteria</taxon>
        <taxon>Pseudomonadati</taxon>
        <taxon>Pseudomonadota</taxon>
        <taxon>Gammaproteobacteria</taxon>
        <taxon>Lysobacterales</taxon>
        <taxon>Rhodanobacteraceae</taxon>
        <taxon>Dyella</taxon>
    </lineage>
</organism>
<dbReference type="InterPro" id="IPR011051">
    <property type="entry name" value="RmlC_Cupin_sf"/>
</dbReference>
<dbReference type="Gene3D" id="2.60.120.10">
    <property type="entry name" value="Jelly Rolls"/>
    <property type="match status" value="1"/>
</dbReference>
<reference evidence="2 3" key="1">
    <citation type="submission" date="2018-07" db="EMBL/GenBank/DDBJ databases">
        <title>Dyella tabacisoli L4-6T, whole genome shotgun sequence.</title>
        <authorList>
            <person name="Zhou X.-K."/>
            <person name="Li W.-J."/>
            <person name="Duan Y.-Q."/>
        </authorList>
    </citation>
    <scope>NUCLEOTIDE SEQUENCE [LARGE SCALE GENOMIC DNA]</scope>
    <source>
        <strain evidence="2 3">L4-6</strain>
    </source>
</reference>
<evidence type="ECO:0000259" key="1">
    <source>
        <dbReference type="Pfam" id="PF07883"/>
    </source>
</evidence>
<evidence type="ECO:0000313" key="3">
    <source>
        <dbReference type="Proteomes" id="UP000253782"/>
    </source>
</evidence>
<feature type="domain" description="Cupin type-2" evidence="1">
    <location>
        <begin position="3"/>
        <end position="63"/>
    </location>
</feature>
<accession>A0A369UPG0</accession>
<sequence length="64" mass="6808">MDGTAYPEESHDTTEGLLVLDGQMMLNVDGRLIPVGSGEMYLVPAGVPHRVEAGSHGVLLIFDV</sequence>
<dbReference type="AlphaFoldDB" id="A0A369UPG0"/>
<dbReference type="InterPro" id="IPR013096">
    <property type="entry name" value="Cupin_2"/>
</dbReference>